<dbReference type="InterPro" id="IPR010982">
    <property type="entry name" value="Lambda_DNA-bd_dom_sf"/>
</dbReference>
<dbReference type="Proteomes" id="UP000679691">
    <property type="component" value="Unassembled WGS sequence"/>
</dbReference>
<sequence length="95" mass="11109">MDIGTIIKEARLKIGMSQKDLATQIGCDVSFLCKVEKNEKKLSLEKLELVSSILHLDFIKYKNEYYYDKVDSIFENEKEDYKVMIINNIINKNNV</sequence>
<protein>
    <submittedName>
        <fullName evidence="2">Helix-turn-helix transcriptional regulator</fullName>
    </submittedName>
</protein>
<dbReference type="SUPFAM" id="SSF47413">
    <property type="entry name" value="lambda repressor-like DNA-binding domains"/>
    <property type="match status" value="1"/>
</dbReference>
<dbReference type="SMART" id="SM00530">
    <property type="entry name" value="HTH_XRE"/>
    <property type="match status" value="1"/>
</dbReference>
<gene>
    <name evidence="2" type="ORF">J5U18_13430</name>
</gene>
<accession>A0A8T4HGV0</accession>
<evidence type="ECO:0000259" key="1">
    <source>
        <dbReference type="PROSITE" id="PS50943"/>
    </source>
</evidence>
<evidence type="ECO:0000313" key="2">
    <source>
        <dbReference type="EMBL" id="MBP3944537.1"/>
    </source>
</evidence>
<feature type="domain" description="HTH cro/C1-type" evidence="1">
    <location>
        <begin position="7"/>
        <end position="61"/>
    </location>
</feature>
<dbReference type="GO" id="GO:0003677">
    <property type="term" value="F:DNA binding"/>
    <property type="evidence" value="ECO:0007669"/>
    <property type="project" value="InterPro"/>
</dbReference>
<keyword evidence="3" id="KW-1185">Reference proteome</keyword>
<dbReference type="CDD" id="cd00093">
    <property type="entry name" value="HTH_XRE"/>
    <property type="match status" value="1"/>
</dbReference>
<dbReference type="InterPro" id="IPR001387">
    <property type="entry name" value="Cro/C1-type_HTH"/>
</dbReference>
<organism evidence="2 3">
    <name type="scientific">Rhinopithecimicrobium faecis</name>
    <dbReference type="NCBI Taxonomy" id="2820698"/>
    <lineage>
        <taxon>Bacteria</taxon>
        <taxon>Pseudomonadati</taxon>
        <taxon>Bacteroidota</taxon>
        <taxon>Sphingobacteriia</taxon>
        <taxon>Sphingobacteriales</taxon>
        <taxon>Sphingobacteriaceae</taxon>
        <taxon>Rhinopithecimicrobium</taxon>
    </lineage>
</organism>
<dbReference type="Pfam" id="PF01381">
    <property type="entry name" value="HTH_3"/>
    <property type="match status" value="1"/>
</dbReference>
<dbReference type="Gene3D" id="1.10.260.40">
    <property type="entry name" value="lambda repressor-like DNA-binding domains"/>
    <property type="match status" value="1"/>
</dbReference>
<reference evidence="2" key="1">
    <citation type="submission" date="2021-03" db="EMBL/GenBank/DDBJ databases">
        <authorList>
            <person name="Lu T."/>
            <person name="Wang Q."/>
            <person name="Han X."/>
        </authorList>
    </citation>
    <scope>NUCLEOTIDE SEQUENCE</scope>
    <source>
        <strain evidence="2">WQ 2009</strain>
    </source>
</reference>
<evidence type="ECO:0000313" key="3">
    <source>
        <dbReference type="Proteomes" id="UP000679691"/>
    </source>
</evidence>
<dbReference type="RefSeq" id="WP_353548050.1">
    <property type="nucleotide sequence ID" value="NZ_JAGKSB010000023.1"/>
</dbReference>
<dbReference type="PROSITE" id="PS50943">
    <property type="entry name" value="HTH_CROC1"/>
    <property type="match status" value="1"/>
</dbReference>
<dbReference type="AlphaFoldDB" id="A0A8T4HGV0"/>
<name>A0A8T4HGV0_9SPHI</name>
<proteinExistence type="predicted"/>
<dbReference type="EMBL" id="JAGKSB010000023">
    <property type="protein sequence ID" value="MBP3944537.1"/>
    <property type="molecule type" value="Genomic_DNA"/>
</dbReference>
<comment type="caution">
    <text evidence="2">The sequence shown here is derived from an EMBL/GenBank/DDBJ whole genome shotgun (WGS) entry which is preliminary data.</text>
</comment>